<feature type="compositionally biased region" description="Basic and acidic residues" evidence="1">
    <location>
        <begin position="105"/>
        <end position="115"/>
    </location>
</feature>
<organism evidence="2 3">
    <name type="scientific">Biomphalaria pfeifferi</name>
    <name type="common">Bloodfluke planorb</name>
    <name type="synonym">Freshwater snail</name>
    <dbReference type="NCBI Taxonomy" id="112525"/>
    <lineage>
        <taxon>Eukaryota</taxon>
        <taxon>Metazoa</taxon>
        <taxon>Spiralia</taxon>
        <taxon>Lophotrochozoa</taxon>
        <taxon>Mollusca</taxon>
        <taxon>Gastropoda</taxon>
        <taxon>Heterobranchia</taxon>
        <taxon>Euthyneura</taxon>
        <taxon>Panpulmonata</taxon>
        <taxon>Hygrophila</taxon>
        <taxon>Lymnaeoidea</taxon>
        <taxon>Planorbidae</taxon>
        <taxon>Biomphalaria</taxon>
    </lineage>
</organism>
<reference evidence="2" key="1">
    <citation type="journal article" date="2023" name="PLoS Negl. Trop. Dis.">
        <title>A genome sequence for Biomphalaria pfeifferi, the major vector snail for the human-infecting parasite Schistosoma mansoni.</title>
        <authorList>
            <person name="Bu L."/>
            <person name="Lu L."/>
            <person name="Laidemitt M.R."/>
            <person name="Zhang S.M."/>
            <person name="Mutuku M."/>
            <person name="Mkoji G."/>
            <person name="Steinauer M."/>
            <person name="Loker E.S."/>
        </authorList>
    </citation>
    <scope>NUCLEOTIDE SEQUENCE</scope>
    <source>
        <strain evidence="2">KasaAsao</strain>
    </source>
</reference>
<dbReference type="Proteomes" id="UP001233172">
    <property type="component" value="Unassembled WGS sequence"/>
</dbReference>
<dbReference type="AlphaFoldDB" id="A0AAD8EUF1"/>
<proteinExistence type="predicted"/>
<accession>A0AAD8EUF1</accession>
<feature type="compositionally biased region" description="Basic and acidic residues" evidence="1">
    <location>
        <begin position="131"/>
        <end position="155"/>
    </location>
</feature>
<feature type="compositionally biased region" description="Polar residues" evidence="1">
    <location>
        <begin position="91"/>
        <end position="104"/>
    </location>
</feature>
<protein>
    <submittedName>
        <fullName evidence="2">Uncharacterized protein</fullName>
    </submittedName>
</protein>
<reference evidence="2" key="2">
    <citation type="submission" date="2023-04" db="EMBL/GenBank/DDBJ databases">
        <authorList>
            <person name="Bu L."/>
            <person name="Lu L."/>
            <person name="Laidemitt M.R."/>
            <person name="Zhang S.M."/>
            <person name="Mutuku M."/>
            <person name="Mkoji G."/>
            <person name="Steinauer M."/>
            <person name="Loker E.S."/>
        </authorList>
    </citation>
    <scope>NUCLEOTIDE SEQUENCE</scope>
    <source>
        <strain evidence="2">KasaAsao</strain>
        <tissue evidence="2">Whole Snail</tissue>
    </source>
</reference>
<dbReference type="Gene3D" id="1.10.3630.10">
    <property type="entry name" value="yeast vps74-n-term truncation variant domain like"/>
    <property type="match status" value="1"/>
</dbReference>
<comment type="caution">
    <text evidence="2">The sequence shown here is derived from an EMBL/GenBank/DDBJ whole genome shotgun (WGS) entry which is preliminary data.</text>
</comment>
<evidence type="ECO:0000313" key="2">
    <source>
        <dbReference type="EMBL" id="KAK0039184.1"/>
    </source>
</evidence>
<feature type="region of interest" description="Disordered" evidence="1">
    <location>
        <begin position="91"/>
        <end position="155"/>
    </location>
</feature>
<evidence type="ECO:0000313" key="3">
    <source>
        <dbReference type="Proteomes" id="UP001233172"/>
    </source>
</evidence>
<keyword evidence="3" id="KW-1185">Reference proteome</keyword>
<evidence type="ECO:0000256" key="1">
    <source>
        <dbReference type="SAM" id="MobiDB-lite"/>
    </source>
</evidence>
<dbReference type="InterPro" id="IPR038261">
    <property type="entry name" value="GPP34-like_sf"/>
</dbReference>
<dbReference type="EMBL" id="JASAOG010000480">
    <property type="protein sequence ID" value="KAK0039184.1"/>
    <property type="molecule type" value="Genomic_DNA"/>
</dbReference>
<sequence>MESTSTRKREFSQPVEKKDGLSMCEQLVILLRTRNEIKFLCNRVSLSLRACILAELALCGAIRLREGRVIGRDHIISNPLLAEGDEQDISRTASTRRADVQTQWREARRVHSNEERQDEDLQEPGGQVDMQNREQEHRVQQDHHKQLQCKDRNNKLHQRVFDRKQRNRLQSRDSDCLPDLLLLD</sequence>
<gene>
    <name evidence="2" type="ORF">Bpfe_031400</name>
</gene>
<name>A0AAD8EUF1_BIOPF</name>